<keyword evidence="6" id="KW-1185">Reference proteome</keyword>
<proteinExistence type="predicted"/>
<evidence type="ECO:0000256" key="2">
    <source>
        <dbReference type="ARBA" id="ARBA00023125"/>
    </source>
</evidence>
<evidence type="ECO:0000313" key="5">
    <source>
        <dbReference type="EMBL" id="SHM60680.1"/>
    </source>
</evidence>
<dbReference type="GO" id="GO:0043565">
    <property type="term" value="F:sequence-specific DNA binding"/>
    <property type="evidence" value="ECO:0007669"/>
    <property type="project" value="InterPro"/>
</dbReference>
<reference evidence="5 6" key="1">
    <citation type="submission" date="2016-11" db="EMBL/GenBank/DDBJ databases">
        <authorList>
            <person name="Jaros S."/>
            <person name="Januszkiewicz K."/>
            <person name="Wedrychowicz H."/>
        </authorList>
    </citation>
    <scope>NUCLEOTIDE SEQUENCE [LARGE SCALE GENOMIC DNA]</scope>
    <source>
        <strain evidence="5 6">DSM 27406</strain>
    </source>
</reference>
<dbReference type="InterPro" id="IPR037923">
    <property type="entry name" value="HTH-like"/>
</dbReference>
<dbReference type="SUPFAM" id="SSF51215">
    <property type="entry name" value="Regulatory protein AraC"/>
    <property type="match status" value="1"/>
</dbReference>
<sequence>MPAVHRFKTISAFHEFRNFPKPAHPLFSMINVGEMPPGDFPDVQHIVQDFYLIALKRGFTAKMKYGQQEYDFDEGIMAFMAPGQVFSIGTSPADMKQSGWMIYIHPDFLWNTPLANKIKQYEFFDYAVNEALFLSEKEEATILSIIEHIAQEYQHSIDRFSQDIIVAQLEVLLTYAERFYQRQFITRKVSSHQLLARLEEQLNNWFVSQKGLPSVTEISAALHVSPNYLSGVLKNLTGKSTLQHIQDKVIAVAKEKLSTTTMTVSEIAYELGFDYPQTFSKLFKAKTAVSPLEFRQSFM</sequence>
<name>A0A1M7K5X1_9BACT</name>
<dbReference type="PANTHER" id="PTHR43280">
    <property type="entry name" value="ARAC-FAMILY TRANSCRIPTIONAL REGULATOR"/>
    <property type="match status" value="1"/>
</dbReference>
<keyword evidence="2" id="KW-0238">DNA-binding</keyword>
<dbReference type="SUPFAM" id="SSF46689">
    <property type="entry name" value="Homeodomain-like"/>
    <property type="match status" value="1"/>
</dbReference>
<protein>
    <submittedName>
        <fullName evidence="5">Transcriptional regulator, AraC family</fullName>
    </submittedName>
</protein>
<evidence type="ECO:0000313" key="6">
    <source>
        <dbReference type="Proteomes" id="UP000184420"/>
    </source>
</evidence>
<keyword evidence="3" id="KW-0804">Transcription</keyword>
<feature type="domain" description="HTH araC/xylS-type" evidence="4">
    <location>
        <begin position="192"/>
        <end position="297"/>
    </location>
</feature>
<evidence type="ECO:0000259" key="4">
    <source>
        <dbReference type="PROSITE" id="PS01124"/>
    </source>
</evidence>
<dbReference type="PROSITE" id="PS01124">
    <property type="entry name" value="HTH_ARAC_FAMILY_2"/>
    <property type="match status" value="1"/>
</dbReference>
<gene>
    <name evidence="5" type="ORF">SAMN05444266_109169</name>
</gene>
<dbReference type="Proteomes" id="UP000184420">
    <property type="component" value="Unassembled WGS sequence"/>
</dbReference>
<dbReference type="InterPro" id="IPR009057">
    <property type="entry name" value="Homeodomain-like_sf"/>
</dbReference>
<keyword evidence="1" id="KW-0805">Transcription regulation</keyword>
<dbReference type="AlphaFoldDB" id="A0A1M7K5X1"/>
<dbReference type="Gene3D" id="1.10.10.60">
    <property type="entry name" value="Homeodomain-like"/>
    <property type="match status" value="1"/>
</dbReference>
<dbReference type="Pfam" id="PF12833">
    <property type="entry name" value="HTH_18"/>
    <property type="match status" value="1"/>
</dbReference>
<dbReference type="InterPro" id="IPR018060">
    <property type="entry name" value="HTH_AraC"/>
</dbReference>
<dbReference type="OrthoDB" id="644686at2"/>
<evidence type="ECO:0000256" key="3">
    <source>
        <dbReference type="ARBA" id="ARBA00023163"/>
    </source>
</evidence>
<dbReference type="GO" id="GO:0003700">
    <property type="term" value="F:DNA-binding transcription factor activity"/>
    <property type="evidence" value="ECO:0007669"/>
    <property type="project" value="InterPro"/>
</dbReference>
<organism evidence="5 6">
    <name type="scientific">Chitinophaga jiangningensis</name>
    <dbReference type="NCBI Taxonomy" id="1419482"/>
    <lineage>
        <taxon>Bacteria</taxon>
        <taxon>Pseudomonadati</taxon>
        <taxon>Bacteroidota</taxon>
        <taxon>Chitinophagia</taxon>
        <taxon>Chitinophagales</taxon>
        <taxon>Chitinophagaceae</taxon>
        <taxon>Chitinophaga</taxon>
    </lineage>
</organism>
<accession>A0A1M7K5X1</accession>
<dbReference type="RefSeq" id="WP_073085637.1">
    <property type="nucleotide sequence ID" value="NZ_FRBL01000009.1"/>
</dbReference>
<evidence type="ECO:0000256" key="1">
    <source>
        <dbReference type="ARBA" id="ARBA00023015"/>
    </source>
</evidence>
<dbReference type="EMBL" id="FRBL01000009">
    <property type="protein sequence ID" value="SHM60680.1"/>
    <property type="molecule type" value="Genomic_DNA"/>
</dbReference>
<dbReference type="SMART" id="SM00342">
    <property type="entry name" value="HTH_ARAC"/>
    <property type="match status" value="1"/>
</dbReference>
<dbReference type="PANTHER" id="PTHR43280:SF32">
    <property type="entry name" value="TRANSCRIPTIONAL REGULATORY PROTEIN"/>
    <property type="match status" value="1"/>
</dbReference>
<dbReference type="STRING" id="1419482.SAMN05444266_109169"/>